<dbReference type="InterPro" id="IPR000674">
    <property type="entry name" value="Ald_Oxase/Xan_DH_a/b"/>
</dbReference>
<dbReference type="Gene3D" id="3.30.465.10">
    <property type="match status" value="1"/>
</dbReference>
<dbReference type="Pfam" id="PF02738">
    <property type="entry name" value="MoCoBD_1"/>
    <property type="match status" value="1"/>
</dbReference>
<evidence type="ECO:0000259" key="7">
    <source>
        <dbReference type="PROSITE" id="PS51387"/>
    </source>
</evidence>
<feature type="active site" description="Proton acceptor" evidence="4">
    <location>
        <position position="1032"/>
    </location>
</feature>
<evidence type="ECO:0000313" key="9">
    <source>
        <dbReference type="Proteomes" id="UP000822688"/>
    </source>
</evidence>
<dbReference type="SMART" id="SM01092">
    <property type="entry name" value="CO_deh_flav_C"/>
    <property type="match status" value="1"/>
</dbReference>
<dbReference type="SUPFAM" id="SSF55447">
    <property type="entry name" value="CO dehydrogenase flavoprotein C-terminal domain-like"/>
    <property type="match status" value="1"/>
</dbReference>
<evidence type="ECO:0000256" key="6">
    <source>
        <dbReference type="PIRSR" id="PIRSR000127-3"/>
    </source>
</evidence>
<evidence type="ECO:0000256" key="3">
    <source>
        <dbReference type="ARBA" id="ARBA00023002"/>
    </source>
</evidence>
<gene>
    <name evidence="8" type="ORF">KC19_9G150900</name>
</gene>
<comment type="cofactor">
    <cofactor evidence="6">
        <name>Mo-molybdopterin</name>
        <dbReference type="ChEBI" id="CHEBI:71302"/>
    </cofactor>
    <text evidence="6">Binds 1 Mo-molybdopterin (Mo-MPT) cofactor per subunit.</text>
</comment>
<dbReference type="Gene3D" id="3.90.1170.50">
    <property type="entry name" value="Aldehyde oxidase/xanthine dehydrogenase, a/b hammerhead"/>
    <property type="match status" value="1"/>
</dbReference>
<keyword evidence="5" id="KW-0285">Flavoprotein</keyword>
<accession>A0A8T0GUA4</accession>
<keyword evidence="2 6" id="KW-0500">Molybdenum</keyword>
<dbReference type="FunFam" id="3.30.365.10:FF:000001">
    <property type="entry name" value="Xanthine dehydrogenase oxidase"/>
    <property type="match status" value="1"/>
</dbReference>
<dbReference type="EMBL" id="CM026430">
    <property type="protein sequence ID" value="KAG0562493.1"/>
    <property type="molecule type" value="Genomic_DNA"/>
</dbReference>
<sequence>MKTYQGTAEVKLVVGNTAAGYYKDIRPNVYIDVSKVDELVKLCEKADGIEVGASVTISNFIGFLENLENLKLEGSTNGGIDVANSSTDGTSVPHVLAAHLKKIASNHVRNWGSVGGNLMMARLYNFESDVATILLGVDAHVKIVSLGSEGNIVTETVRLEDFLGKGALENGKLLQSIWIPIDKQPSKDSQVLFKTFRAAPRPLGFALAFVNAAFFARVSENKSGVVTLEEVRLALGAFGTEHAIRARRVEKHLNGKPLTWDVIFEAIRLLKTDVVPKSGTSKAEYRVSVAGSFLFQFLSPLLEKDSDHVSEFNGLLSSGKQRITMTDEYYPVGQPTVKIASDLQASGEAVYVDDIPSPENCLHAAFVYSEKALAKVKNVDVQEALETPGTVAYISAADIPPKGKNIGLKMAISEARLFATDLVECIGHFMGVMVADSYDHAKEAAGKVKVEYDLKSVGPPILSAKDAMEQNSMFPVHFAVAGETKPIGDIAEGFAEGELKLEDVQVSTESQKHFYMETQTTLAIPDEDNCMVVYSSTQTPDNVQRSIAVALGIPYHNVRVITRRVGGGFGGKVFRSSAIAVACALAAYKLRRPVRTSLDRNTDMCVIGGRSPSTSTFSVAFTKEGRITALKAQVLIEAGYEPDFSVFLPGDFTHALKKYNYGALELDFRICKTNTVPKTAMRGPGQVQGSFLAESIIEHVAARLKLDPEIIRERNFHDISSLSKYYGAGAAGSSESYTLPSIWARLKASMNWVDREREVQQFNEKSTWMKRGLAMIPIIYCNMAGSKSAMVSIFADGSIVLETPGVEIGQGLHTKVRQAAAFALSKLFSKGRGVDISRIRIVQMDSISMANSGITSNSTTSEGCCAAVQAACEILVERLTPTFQMLQAGAPDSEVKWDTLISKAMFMTDMKVHHKYTPKQSFYLNYGAAASEVEINLLTGETQILATDLVFDCGKSLNPAVDIGQIEGAFVQGIGFFMTEGVEIDKDGRESADGTWTYKIPTVDTINKRFHVELFNSPALQERVLSSKASGEAPFLLAGSVYCAIRKAVISARKDRKNWVADSKLADQDSVPDDFRLNPPASMTRIKELCGLDNVELYVASMAASNQNIKLDAQSNSV</sequence>
<name>A0A8T0GUA4_CERPU</name>
<proteinExistence type="inferred from homology"/>
<protein>
    <recommendedName>
        <fullName evidence="7">FAD-binding PCMH-type domain-containing protein</fullName>
    </recommendedName>
</protein>
<evidence type="ECO:0000256" key="4">
    <source>
        <dbReference type="PIRSR" id="PIRSR000127-1"/>
    </source>
</evidence>
<feature type="binding site" evidence="6">
    <location>
        <position position="682"/>
    </location>
    <ligand>
        <name>Mo-molybdopterin</name>
        <dbReference type="ChEBI" id="CHEBI:71302"/>
    </ligand>
    <ligandPart>
        <name>Mo</name>
        <dbReference type="ChEBI" id="CHEBI:28685"/>
    </ligandPart>
</feature>
<dbReference type="GO" id="GO:0071949">
    <property type="term" value="F:FAD binding"/>
    <property type="evidence" value="ECO:0007669"/>
    <property type="project" value="InterPro"/>
</dbReference>
<dbReference type="GO" id="GO:0016491">
    <property type="term" value="F:oxidoreductase activity"/>
    <property type="evidence" value="ECO:0007669"/>
    <property type="project" value="UniProtKB-KW"/>
</dbReference>
<dbReference type="SUPFAM" id="SSF56176">
    <property type="entry name" value="FAD-binding/transporter-associated domain-like"/>
    <property type="match status" value="1"/>
</dbReference>
<dbReference type="InterPro" id="IPR036683">
    <property type="entry name" value="CO_DH_flav_C_dom_sf"/>
</dbReference>
<dbReference type="InterPro" id="IPR005107">
    <property type="entry name" value="CO_DH_flav_C"/>
</dbReference>
<dbReference type="Pfam" id="PF01315">
    <property type="entry name" value="Ald_Xan_dh_C"/>
    <property type="match status" value="1"/>
</dbReference>
<feature type="binding site" evidence="6">
    <location>
        <position position="538"/>
    </location>
    <ligand>
        <name>Mo-molybdopterin</name>
        <dbReference type="ChEBI" id="CHEBI:71302"/>
    </ligand>
    <ligandPart>
        <name>Mo</name>
        <dbReference type="ChEBI" id="CHEBI:28685"/>
    </ligandPart>
</feature>
<dbReference type="SMART" id="SM01008">
    <property type="entry name" value="Ald_Xan_dh_C"/>
    <property type="match status" value="1"/>
</dbReference>
<evidence type="ECO:0000256" key="2">
    <source>
        <dbReference type="ARBA" id="ARBA00022505"/>
    </source>
</evidence>
<comment type="cofactor">
    <cofactor evidence="5">
        <name>FAD</name>
        <dbReference type="ChEBI" id="CHEBI:57692"/>
    </cofactor>
</comment>
<dbReference type="InterPro" id="IPR036856">
    <property type="entry name" value="Ald_Oxase/Xan_DH_a/b_sf"/>
</dbReference>
<dbReference type="InterPro" id="IPR016169">
    <property type="entry name" value="FAD-bd_PCMH_sub2"/>
</dbReference>
<feature type="binding site" evidence="5">
    <location>
        <position position="197"/>
    </location>
    <ligand>
        <name>FAD</name>
        <dbReference type="ChEBI" id="CHEBI:57692"/>
    </ligand>
</feature>
<dbReference type="InterPro" id="IPR016208">
    <property type="entry name" value="Ald_Oxase/xanthine_DH-like"/>
</dbReference>
<keyword evidence="3" id="KW-0560">Oxidoreductase</keyword>
<keyword evidence="5" id="KW-0274">FAD</keyword>
<keyword evidence="9" id="KW-1185">Reference proteome</keyword>
<dbReference type="InterPro" id="IPR008274">
    <property type="entry name" value="AldOxase/xan_DH_MoCoBD1"/>
</dbReference>
<dbReference type="Proteomes" id="UP000822688">
    <property type="component" value="Chromosome 9"/>
</dbReference>
<comment type="similarity">
    <text evidence="1">Belongs to the xanthine dehydrogenase family.</text>
</comment>
<evidence type="ECO:0000313" key="8">
    <source>
        <dbReference type="EMBL" id="KAG0562493.1"/>
    </source>
</evidence>
<dbReference type="PANTHER" id="PTHR11908:SF132">
    <property type="entry name" value="ALDEHYDE OXIDASE 1-RELATED"/>
    <property type="match status" value="1"/>
</dbReference>
<dbReference type="InterPro" id="IPR002346">
    <property type="entry name" value="Mopterin_DH_FAD-bd"/>
</dbReference>
<dbReference type="Pfam" id="PF20256">
    <property type="entry name" value="MoCoBD_2"/>
    <property type="match status" value="1"/>
</dbReference>
<dbReference type="Gene3D" id="3.30.365.10">
    <property type="entry name" value="Aldehyde oxidase/xanthine dehydrogenase, molybdopterin binding domain"/>
    <property type="match status" value="4"/>
</dbReference>
<dbReference type="PIRSF" id="PIRSF000127">
    <property type="entry name" value="Xanthine_DH"/>
    <property type="match status" value="1"/>
</dbReference>
<feature type="binding site" evidence="5">
    <location>
        <position position="174"/>
    </location>
    <ligand>
        <name>FAD</name>
        <dbReference type="ChEBI" id="CHEBI:57692"/>
    </ligand>
</feature>
<feature type="binding site" evidence="5">
    <location>
        <position position="129"/>
    </location>
    <ligand>
        <name>FAD</name>
        <dbReference type="ChEBI" id="CHEBI:57692"/>
    </ligand>
</feature>
<dbReference type="PANTHER" id="PTHR11908">
    <property type="entry name" value="XANTHINE DEHYDROGENASE"/>
    <property type="match status" value="1"/>
</dbReference>
<dbReference type="InterPro" id="IPR036318">
    <property type="entry name" value="FAD-bd_PCMH-like_sf"/>
</dbReference>
<organism evidence="8 9">
    <name type="scientific">Ceratodon purpureus</name>
    <name type="common">Fire moss</name>
    <name type="synonym">Dicranum purpureum</name>
    <dbReference type="NCBI Taxonomy" id="3225"/>
    <lineage>
        <taxon>Eukaryota</taxon>
        <taxon>Viridiplantae</taxon>
        <taxon>Streptophyta</taxon>
        <taxon>Embryophyta</taxon>
        <taxon>Bryophyta</taxon>
        <taxon>Bryophytina</taxon>
        <taxon>Bryopsida</taxon>
        <taxon>Dicranidae</taxon>
        <taxon>Pseudoditrichales</taxon>
        <taxon>Ditrichaceae</taxon>
        <taxon>Ceratodon</taxon>
    </lineage>
</organism>
<dbReference type="Pfam" id="PF03450">
    <property type="entry name" value="CO_deh_flav_C"/>
    <property type="match status" value="1"/>
</dbReference>
<feature type="domain" description="FAD-binding PCMH-type" evidence="7">
    <location>
        <begin position="1"/>
        <end position="184"/>
    </location>
</feature>
<dbReference type="Pfam" id="PF00941">
    <property type="entry name" value="FAD_binding_5"/>
    <property type="match status" value="1"/>
</dbReference>
<evidence type="ECO:0000256" key="5">
    <source>
        <dbReference type="PIRSR" id="PIRSR000127-2"/>
    </source>
</evidence>
<dbReference type="GO" id="GO:0005506">
    <property type="term" value="F:iron ion binding"/>
    <property type="evidence" value="ECO:0007669"/>
    <property type="project" value="InterPro"/>
</dbReference>
<feature type="binding site" evidence="5">
    <location>
        <begin position="113"/>
        <end position="117"/>
    </location>
    <ligand>
        <name>FAD</name>
        <dbReference type="ChEBI" id="CHEBI:57692"/>
    </ligand>
</feature>
<dbReference type="PROSITE" id="PS51387">
    <property type="entry name" value="FAD_PCMH"/>
    <property type="match status" value="1"/>
</dbReference>
<dbReference type="InterPro" id="IPR037165">
    <property type="entry name" value="AldOxase/xan_DH_Mopterin-bd_sf"/>
</dbReference>
<dbReference type="SUPFAM" id="SSF56003">
    <property type="entry name" value="Molybdenum cofactor-binding domain"/>
    <property type="match status" value="1"/>
</dbReference>
<reference evidence="8" key="1">
    <citation type="submission" date="2020-06" db="EMBL/GenBank/DDBJ databases">
        <title>WGS assembly of Ceratodon purpureus strain R40.</title>
        <authorList>
            <person name="Carey S.B."/>
            <person name="Jenkins J."/>
            <person name="Shu S."/>
            <person name="Lovell J.T."/>
            <person name="Sreedasyam A."/>
            <person name="Maumus F."/>
            <person name="Tiley G.P."/>
            <person name="Fernandez-Pozo N."/>
            <person name="Barry K."/>
            <person name="Chen C."/>
            <person name="Wang M."/>
            <person name="Lipzen A."/>
            <person name="Daum C."/>
            <person name="Saski C.A."/>
            <person name="Payton A.C."/>
            <person name="Mcbreen J.C."/>
            <person name="Conrad R.E."/>
            <person name="Kollar L.M."/>
            <person name="Olsson S."/>
            <person name="Huttunen S."/>
            <person name="Landis J.B."/>
            <person name="Wickett N.J."/>
            <person name="Johnson M.G."/>
            <person name="Rensing S.A."/>
            <person name="Grimwood J."/>
            <person name="Schmutz J."/>
            <person name="Mcdaniel S.F."/>
        </authorList>
    </citation>
    <scope>NUCLEOTIDE SEQUENCE</scope>
    <source>
        <strain evidence="8">R40</strain>
    </source>
</reference>
<dbReference type="InterPro" id="IPR016166">
    <property type="entry name" value="FAD-bd_PCMH"/>
</dbReference>
<dbReference type="Gene3D" id="3.30.390.50">
    <property type="entry name" value="CO dehydrogenase flavoprotein, C-terminal domain"/>
    <property type="match status" value="1"/>
</dbReference>
<dbReference type="InterPro" id="IPR046867">
    <property type="entry name" value="AldOxase/xan_DH_MoCoBD2"/>
</dbReference>
<evidence type="ECO:0000256" key="1">
    <source>
        <dbReference type="ARBA" id="ARBA00006849"/>
    </source>
</evidence>
<dbReference type="AlphaFoldDB" id="A0A8T0GUA4"/>
<comment type="caution">
    <text evidence="8">The sequence shown here is derived from an EMBL/GenBank/DDBJ whole genome shotgun (WGS) entry which is preliminary data.</text>
</comment>
<dbReference type="SUPFAM" id="SSF54665">
    <property type="entry name" value="CO dehydrogenase molybdoprotein N-domain-like"/>
    <property type="match status" value="1"/>
</dbReference>
<keyword evidence="6" id="KW-0479">Metal-binding</keyword>
<feature type="binding site" evidence="6">
    <location>
        <position position="569"/>
    </location>
    <ligand>
        <name>Mo-molybdopterin</name>
        <dbReference type="ChEBI" id="CHEBI:71302"/>
    </ligand>
    <ligandPart>
        <name>Mo</name>
        <dbReference type="ChEBI" id="CHEBI:28685"/>
    </ligandPart>
</feature>